<dbReference type="AlphaFoldDB" id="A0A3P1T8G0"/>
<keyword evidence="7" id="KW-0653">Protein transport</keyword>
<evidence type="ECO:0000256" key="13">
    <source>
        <dbReference type="ARBA" id="ARBA00031538"/>
    </source>
</evidence>
<feature type="compositionally biased region" description="Gly residues" evidence="17">
    <location>
        <begin position="344"/>
        <end position="353"/>
    </location>
</feature>
<dbReference type="NCBIfam" id="NF002350">
    <property type="entry name" value="PRK01315.1"/>
    <property type="match status" value="1"/>
</dbReference>
<evidence type="ECO:0000256" key="10">
    <source>
        <dbReference type="ARBA" id="ARBA00023186"/>
    </source>
</evidence>
<comment type="function">
    <text evidence="11">Required for the insertion and/or proper folding and/or complex formation of integral membrane proteins into the membrane. Involved in integration of membrane proteins that insert both dependently and independently of the Sec translocase complex, as well as at least some lipoproteins. Aids folding of multispanning membrane proteins.</text>
</comment>
<evidence type="ECO:0000256" key="9">
    <source>
        <dbReference type="ARBA" id="ARBA00023136"/>
    </source>
</evidence>
<evidence type="ECO:0000256" key="1">
    <source>
        <dbReference type="ARBA" id="ARBA00004651"/>
    </source>
</evidence>
<dbReference type="InterPro" id="IPR001708">
    <property type="entry name" value="YidC/ALB3/OXA1/COX18"/>
</dbReference>
<dbReference type="EMBL" id="RQZG01000009">
    <property type="protein sequence ID" value="RRD04723.1"/>
    <property type="molecule type" value="Genomic_DNA"/>
</dbReference>
<evidence type="ECO:0000256" key="15">
    <source>
        <dbReference type="ARBA" id="ARBA00033342"/>
    </source>
</evidence>
<comment type="subcellular location">
    <subcellularLocation>
        <location evidence="1">Cell membrane</location>
        <topology evidence="1">Multi-pass membrane protein</topology>
    </subcellularLocation>
    <subcellularLocation>
        <location evidence="16">Membrane</location>
        <topology evidence="16">Multi-pass membrane protein</topology>
    </subcellularLocation>
</comment>
<dbReference type="GO" id="GO:0015031">
    <property type="term" value="P:protein transport"/>
    <property type="evidence" value="ECO:0007669"/>
    <property type="project" value="UniProtKB-KW"/>
</dbReference>
<evidence type="ECO:0000256" key="14">
    <source>
        <dbReference type="ARBA" id="ARBA00033245"/>
    </source>
</evidence>
<keyword evidence="9 18" id="KW-0472">Membrane</keyword>
<keyword evidence="6 16" id="KW-0812">Transmembrane</keyword>
<dbReference type="InterPro" id="IPR028055">
    <property type="entry name" value="YidC/Oxa/ALB_C"/>
</dbReference>
<evidence type="ECO:0000256" key="2">
    <source>
        <dbReference type="ARBA" id="ARBA00010527"/>
    </source>
</evidence>
<evidence type="ECO:0000313" key="20">
    <source>
        <dbReference type="EMBL" id="RRD04723.1"/>
    </source>
</evidence>
<reference evidence="20 21" key="1">
    <citation type="submission" date="2018-11" db="EMBL/GenBank/DDBJ databases">
        <title>Genomes From Bacteria Associated with the Canine Oral Cavity: a Test Case for Automated Genome-Based Taxonomic Assignment.</title>
        <authorList>
            <person name="Coil D.A."/>
            <person name="Jospin G."/>
            <person name="Darling A.E."/>
            <person name="Wallis C."/>
            <person name="Davis I.J."/>
            <person name="Harris S."/>
            <person name="Eisen J.A."/>
            <person name="Holcombe L.J."/>
            <person name="O'Flynn C."/>
        </authorList>
    </citation>
    <scope>NUCLEOTIDE SEQUENCE [LARGE SCALE GENOMIC DNA]</scope>
    <source>
        <strain evidence="20 21">OH887_COT-365</strain>
    </source>
</reference>
<dbReference type="PANTHER" id="PTHR12428:SF65">
    <property type="entry name" value="CYTOCHROME C OXIDASE ASSEMBLY PROTEIN COX18, MITOCHONDRIAL"/>
    <property type="match status" value="1"/>
</dbReference>
<feature type="transmembrane region" description="Helical" evidence="18">
    <location>
        <begin position="186"/>
        <end position="206"/>
    </location>
</feature>
<protein>
    <recommendedName>
        <fullName evidence="3">Membrane protein insertase YidC</fullName>
    </recommendedName>
    <alternativeName>
        <fullName evidence="15">Foldase YidC</fullName>
    </alternativeName>
    <alternativeName>
        <fullName evidence="14">Membrane integrase YidC</fullName>
    </alternativeName>
    <alternativeName>
        <fullName evidence="13">Membrane protein YidC</fullName>
    </alternativeName>
</protein>
<dbReference type="GO" id="GO:0051205">
    <property type="term" value="P:protein insertion into membrane"/>
    <property type="evidence" value="ECO:0007669"/>
    <property type="project" value="TreeGrafter"/>
</dbReference>
<dbReference type="InterPro" id="IPR023298">
    <property type="entry name" value="ATPase_P-typ_TM_dom_sf"/>
</dbReference>
<evidence type="ECO:0000256" key="12">
    <source>
        <dbReference type="ARBA" id="ARBA00026028"/>
    </source>
</evidence>
<dbReference type="GO" id="GO:0032977">
    <property type="term" value="F:membrane insertase activity"/>
    <property type="evidence" value="ECO:0007669"/>
    <property type="project" value="InterPro"/>
</dbReference>
<evidence type="ECO:0000256" key="3">
    <source>
        <dbReference type="ARBA" id="ARBA00015325"/>
    </source>
</evidence>
<evidence type="ECO:0000256" key="4">
    <source>
        <dbReference type="ARBA" id="ARBA00022448"/>
    </source>
</evidence>
<dbReference type="PANTHER" id="PTHR12428">
    <property type="entry name" value="OXA1"/>
    <property type="match status" value="1"/>
</dbReference>
<feature type="domain" description="Membrane insertase YidC/Oxa/ALB C-terminal" evidence="19">
    <location>
        <begin position="52"/>
        <end position="263"/>
    </location>
</feature>
<dbReference type="InterPro" id="IPR047196">
    <property type="entry name" value="YidC_ALB_C"/>
</dbReference>
<feature type="transmembrane region" description="Helical" evidence="18">
    <location>
        <begin position="226"/>
        <end position="250"/>
    </location>
</feature>
<proteinExistence type="inferred from homology"/>
<feature type="compositionally biased region" description="Low complexity" evidence="17">
    <location>
        <begin position="331"/>
        <end position="343"/>
    </location>
</feature>
<feature type="transmembrane region" description="Helical" evidence="18">
    <location>
        <begin position="50"/>
        <end position="72"/>
    </location>
</feature>
<accession>A0A3P1T8G0</accession>
<evidence type="ECO:0000256" key="16">
    <source>
        <dbReference type="RuleBase" id="RU003945"/>
    </source>
</evidence>
<evidence type="ECO:0000313" key="21">
    <source>
        <dbReference type="Proteomes" id="UP000280819"/>
    </source>
</evidence>
<keyword evidence="8 18" id="KW-1133">Transmembrane helix</keyword>
<keyword evidence="5" id="KW-1003">Cell membrane</keyword>
<dbReference type="CDD" id="cd20070">
    <property type="entry name" value="5TM_YidC_Alb3"/>
    <property type="match status" value="1"/>
</dbReference>
<comment type="caution">
    <text evidence="20">The sequence shown here is derived from an EMBL/GenBank/DDBJ whole genome shotgun (WGS) entry which is preliminary data.</text>
</comment>
<comment type="subunit">
    <text evidence="12">Interacts with the Sec translocase complex via SecD. Specifically interacts with transmembrane segments of nascent integral membrane proteins during membrane integration.</text>
</comment>
<dbReference type="Proteomes" id="UP000280819">
    <property type="component" value="Unassembled WGS sequence"/>
</dbReference>
<sequence>MIELLVSLSIWDGIYGLLSAMMQPIYWVISGILVLFHALWAPLFGADSGWAWAMAIICMTLLVRTLMIPLFVKSTNSSRALQMLQPKMEALKKKYGSDQMRFSQEVQKLYAEEGVNPMASCFPMLLQMPVMLSLYRVLQGVADNQVRGQWLKDNPQLVESLQQAQFLGADLSGRIFPLSPFGMTQILGVLLVVLMVVTLFITQLQLMRKNMPPEALTSQFAQTQKIMLYGFPIIYALTSTFIPIGVLLYWTVSNIWTMGQQGLLIRNNPAPNTPAYIDWEERMRAKGKDPEAIMKERAAKRRKGRPAPAASSSQPEVDERTGRRKVTRQQVSRSTVRTTDSTGATGGTSGGGRRQPRATTRAARKKK</sequence>
<feature type="region of interest" description="Disordered" evidence="17">
    <location>
        <begin position="297"/>
        <end position="367"/>
    </location>
</feature>
<keyword evidence="4" id="KW-0813">Transport</keyword>
<evidence type="ECO:0000259" key="19">
    <source>
        <dbReference type="Pfam" id="PF02096"/>
    </source>
</evidence>
<comment type="similarity">
    <text evidence="2">Belongs to the OXA1/ALB3/YidC family. Type 1 subfamily.</text>
</comment>
<dbReference type="OrthoDB" id="9780552at2"/>
<organism evidence="20 21">
    <name type="scientific">Arachnia propionica</name>
    <dbReference type="NCBI Taxonomy" id="1750"/>
    <lineage>
        <taxon>Bacteria</taxon>
        <taxon>Bacillati</taxon>
        <taxon>Actinomycetota</taxon>
        <taxon>Actinomycetes</taxon>
        <taxon>Propionibacteriales</taxon>
        <taxon>Propionibacteriaceae</taxon>
        <taxon>Arachnia</taxon>
    </lineage>
</organism>
<dbReference type="NCBIfam" id="TIGR03592">
    <property type="entry name" value="yidC_oxa1_cterm"/>
    <property type="match status" value="1"/>
</dbReference>
<keyword evidence="10" id="KW-0143">Chaperone</keyword>
<gene>
    <name evidence="20" type="primary">yidC</name>
    <name evidence="20" type="ORF">EII34_09285</name>
</gene>
<dbReference type="SUPFAM" id="SSF81665">
    <property type="entry name" value="Calcium ATPase, transmembrane domain M"/>
    <property type="match status" value="1"/>
</dbReference>
<evidence type="ECO:0000256" key="6">
    <source>
        <dbReference type="ARBA" id="ARBA00022692"/>
    </source>
</evidence>
<evidence type="ECO:0000256" key="8">
    <source>
        <dbReference type="ARBA" id="ARBA00022989"/>
    </source>
</evidence>
<dbReference type="GO" id="GO:0005886">
    <property type="term" value="C:plasma membrane"/>
    <property type="evidence" value="ECO:0007669"/>
    <property type="project" value="UniProtKB-SubCell"/>
</dbReference>
<evidence type="ECO:0000256" key="5">
    <source>
        <dbReference type="ARBA" id="ARBA00022475"/>
    </source>
</evidence>
<evidence type="ECO:0000256" key="11">
    <source>
        <dbReference type="ARBA" id="ARBA00025034"/>
    </source>
</evidence>
<dbReference type="RefSeq" id="WP_124844875.1">
    <property type="nucleotide sequence ID" value="NZ_RQZG01000009.1"/>
</dbReference>
<name>A0A3P1T8G0_9ACTN</name>
<dbReference type="Pfam" id="PF02096">
    <property type="entry name" value="60KD_IMP"/>
    <property type="match status" value="1"/>
</dbReference>
<evidence type="ECO:0000256" key="18">
    <source>
        <dbReference type="SAM" id="Phobius"/>
    </source>
</evidence>
<evidence type="ECO:0000256" key="7">
    <source>
        <dbReference type="ARBA" id="ARBA00022927"/>
    </source>
</evidence>
<evidence type="ECO:0000256" key="17">
    <source>
        <dbReference type="SAM" id="MobiDB-lite"/>
    </source>
</evidence>